<evidence type="ECO:0000313" key="4">
    <source>
        <dbReference type="Proteomes" id="UP000759537"/>
    </source>
</evidence>
<reference evidence="3" key="1">
    <citation type="submission" date="2019-10" db="EMBL/GenBank/DDBJ databases">
        <authorList>
            <consortium name="DOE Joint Genome Institute"/>
            <person name="Kuo A."/>
            <person name="Miyauchi S."/>
            <person name="Kiss E."/>
            <person name="Drula E."/>
            <person name="Kohler A."/>
            <person name="Sanchez-Garcia M."/>
            <person name="Andreopoulos B."/>
            <person name="Barry K.W."/>
            <person name="Bonito G."/>
            <person name="Buee M."/>
            <person name="Carver A."/>
            <person name="Chen C."/>
            <person name="Cichocki N."/>
            <person name="Clum A."/>
            <person name="Culley D."/>
            <person name="Crous P.W."/>
            <person name="Fauchery L."/>
            <person name="Girlanda M."/>
            <person name="Hayes R."/>
            <person name="Keri Z."/>
            <person name="LaButti K."/>
            <person name="Lipzen A."/>
            <person name="Lombard V."/>
            <person name="Magnuson J."/>
            <person name="Maillard F."/>
            <person name="Morin E."/>
            <person name="Murat C."/>
            <person name="Nolan M."/>
            <person name="Ohm R."/>
            <person name="Pangilinan J."/>
            <person name="Pereira M."/>
            <person name="Perotto S."/>
            <person name="Peter M."/>
            <person name="Riley R."/>
            <person name="Sitrit Y."/>
            <person name="Stielow B."/>
            <person name="Szollosi G."/>
            <person name="Zifcakova L."/>
            <person name="Stursova M."/>
            <person name="Spatafora J.W."/>
            <person name="Tedersoo L."/>
            <person name="Vaario L.-M."/>
            <person name="Yamada A."/>
            <person name="Yan M."/>
            <person name="Wang P."/>
            <person name="Xu J."/>
            <person name="Bruns T."/>
            <person name="Baldrian P."/>
            <person name="Vilgalys R."/>
            <person name="Henrissat B."/>
            <person name="Grigoriev I.V."/>
            <person name="Hibbett D."/>
            <person name="Nagy L.G."/>
            <person name="Martin F.M."/>
        </authorList>
    </citation>
    <scope>NUCLEOTIDE SEQUENCE</scope>
    <source>
        <strain evidence="3">Prilba</strain>
    </source>
</reference>
<gene>
    <name evidence="3" type="ORF">DFH94DRAFT_735075</name>
</gene>
<evidence type="ECO:0000259" key="2">
    <source>
        <dbReference type="PROSITE" id="PS50904"/>
    </source>
</evidence>
<proteinExistence type="predicted"/>
<dbReference type="PROSITE" id="PS50904">
    <property type="entry name" value="PRELI_MSF1"/>
    <property type="match status" value="1"/>
</dbReference>
<feature type="domain" description="PRELI/MSF1" evidence="2">
    <location>
        <begin position="1"/>
        <end position="170"/>
    </location>
</feature>
<protein>
    <submittedName>
        <fullName evidence="3">MSF1-domain-containing protein</fullName>
    </submittedName>
</protein>
<dbReference type="EMBL" id="WHVB01000006">
    <property type="protein sequence ID" value="KAF8482109.1"/>
    <property type="molecule type" value="Genomic_DNA"/>
</dbReference>
<accession>A0A9P5TAP7</accession>
<organism evidence="3 4">
    <name type="scientific">Russula ochroleuca</name>
    <dbReference type="NCBI Taxonomy" id="152965"/>
    <lineage>
        <taxon>Eukaryota</taxon>
        <taxon>Fungi</taxon>
        <taxon>Dikarya</taxon>
        <taxon>Basidiomycota</taxon>
        <taxon>Agaricomycotina</taxon>
        <taxon>Agaricomycetes</taxon>
        <taxon>Russulales</taxon>
        <taxon>Russulaceae</taxon>
        <taxon>Russula</taxon>
    </lineage>
</organism>
<dbReference type="InterPro" id="IPR037365">
    <property type="entry name" value="Slowmo/Ups"/>
</dbReference>
<dbReference type="Proteomes" id="UP000759537">
    <property type="component" value="Unassembled WGS sequence"/>
</dbReference>
<dbReference type="OrthoDB" id="341300at2759"/>
<sequence length="215" mass="24525">MRFFSQSFLYDDPWSIVSLAFFLRYPNPYASHVISCDVISREFTPSGSLLTTRLILKMATLPRWAPKGIISRSESWILEESEVDPQGKVVHCITRNLEHVKAMQVHETQTFSQVGEGKTLQTTEARIVSGFGWGLTRQIENYGLARFRKNVQRSREGVALILDLIRQARQQPMPVGSSYLSPTSLSRFTTARRSFDHHGPETRQFPGPDDFPHRG</sequence>
<dbReference type="GO" id="GO:0005758">
    <property type="term" value="C:mitochondrial intermembrane space"/>
    <property type="evidence" value="ECO:0007669"/>
    <property type="project" value="InterPro"/>
</dbReference>
<dbReference type="AlphaFoldDB" id="A0A9P5TAP7"/>
<feature type="region of interest" description="Disordered" evidence="1">
    <location>
        <begin position="194"/>
        <end position="215"/>
    </location>
</feature>
<comment type="caution">
    <text evidence="3">The sequence shown here is derived from an EMBL/GenBank/DDBJ whole genome shotgun (WGS) entry which is preliminary data.</text>
</comment>
<reference evidence="3" key="2">
    <citation type="journal article" date="2020" name="Nat. Commun.">
        <title>Large-scale genome sequencing of mycorrhizal fungi provides insights into the early evolution of symbiotic traits.</title>
        <authorList>
            <person name="Miyauchi S."/>
            <person name="Kiss E."/>
            <person name="Kuo A."/>
            <person name="Drula E."/>
            <person name="Kohler A."/>
            <person name="Sanchez-Garcia M."/>
            <person name="Morin E."/>
            <person name="Andreopoulos B."/>
            <person name="Barry K.W."/>
            <person name="Bonito G."/>
            <person name="Buee M."/>
            <person name="Carver A."/>
            <person name="Chen C."/>
            <person name="Cichocki N."/>
            <person name="Clum A."/>
            <person name="Culley D."/>
            <person name="Crous P.W."/>
            <person name="Fauchery L."/>
            <person name="Girlanda M."/>
            <person name="Hayes R.D."/>
            <person name="Keri Z."/>
            <person name="LaButti K."/>
            <person name="Lipzen A."/>
            <person name="Lombard V."/>
            <person name="Magnuson J."/>
            <person name="Maillard F."/>
            <person name="Murat C."/>
            <person name="Nolan M."/>
            <person name="Ohm R.A."/>
            <person name="Pangilinan J."/>
            <person name="Pereira M.F."/>
            <person name="Perotto S."/>
            <person name="Peter M."/>
            <person name="Pfister S."/>
            <person name="Riley R."/>
            <person name="Sitrit Y."/>
            <person name="Stielow J.B."/>
            <person name="Szollosi G."/>
            <person name="Zifcakova L."/>
            <person name="Stursova M."/>
            <person name="Spatafora J.W."/>
            <person name="Tedersoo L."/>
            <person name="Vaario L.M."/>
            <person name="Yamada A."/>
            <person name="Yan M."/>
            <person name="Wang P."/>
            <person name="Xu J."/>
            <person name="Bruns T."/>
            <person name="Baldrian P."/>
            <person name="Vilgalys R."/>
            <person name="Dunand C."/>
            <person name="Henrissat B."/>
            <person name="Grigoriev I.V."/>
            <person name="Hibbett D."/>
            <person name="Nagy L.G."/>
            <person name="Martin F.M."/>
        </authorList>
    </citation>
    <scope>NUCLEOTIDE SEQUENCE</scope>
    <source>
        <strain evidence="3">Prilba</strain>
    </source>
</reference>
<dbReference type="Pfam" id="PF04707">
    <property type="entry name" value="PRELI"/>
    <property type="match status" value="1"/>
</dbReference>
<keyword evidence="4" id="KW-1185">Reference proteome</keyword>
<name>A0A9P5TAP7_9AGAM</name>
<evidence type="ECO:0000256" key="1">
    <source>
        <dbReference type="SAM" id="MobiDB-lite"/>
    </source>
</evidence>
<evidence type="ECO:0000313" key="3">
    <source>
        <dbReference type="EMBL" id="KAF8482109.1"/>
    </source>
</evidence>
<dbReference type="InterPro" id="IPR006797">
    <property type="entry name" value="PRELI/MSF1_dom"/>
</dbReference>
<dbReference type="PANTHER" id="PTHR11158">
    <property type="entry name" value="MSF1/PX19 RELATED"/>
    <property type="match status" value="1"/>
</dbReference>